<gene>
    <name evidence="1" type="ORF">Henu6_gp66</name>
</gene>
<evidence type="ECO:0000313" key="2">
    <source>
        <dbReference type="Proteomes" id="UP000289169"/>
    </source>
</evidence>
<accession>A0A410T5M4</accession>
<name>A0A410T5M4_9CAUD</name>
<reference evidence="1 2" key="1">
    <citation type="submission" date="2018-11" db="EMBL/GenBank/DDBJ databases">
        <authorList>
            <person name="Teng T."/>
        </authorList>
    </citation>
    <scope>NUCLEOTIDE SEQUENCE [LARGE SCALE GENOMIC DNA]</scope>
</reference>
<sequence>MATLTKKAERFQIKMTNIILSDVSFTLNKMEGKIGEIDWKVFNKKGMSTFVINVTSKEEYDTMIAFWNVNYIRKGEGLYECKSIIGEQFIMEVSKFENGKATVTLLAM</sequence>
<dbReference type="EMBL" id="MK240351">
    <property type="protein sequence ID" value="QAU04047.1"/>
    <property type="molecule type" value="Genomic_DNA"/>
</dbReference>
<evidence type="ECO:0000313" key="1">
    <source>
        <dbReference type="EMBL" id="QAU04047.1"/>
    </source>
</evidence>
<organism evidence="1 2">
    <name type="scientific">Acinetobacter phage Henu6</name>
    <dbReference type="NCBI Taxonomy" id="2500136"/>
    <lineage>
        <taxon>Viruses</taxon>
        <taxon>Duplodnaviria</taxon>
        <taxon>Heunggongvirae</taxon>
        <taxon>Uroviricota</taxon>
        <taxon>Caudoviricetes</taxon>
        <taxon>Pantevenvirales</taxon>
        <taxon>Straboviridae</taxon>
        <taxon>Twarogvirinae</taxon>
        <taxon>Zedzedvirus</taxon>
        <taxon>Zedzedvirus zz1</taxon>
    </lineage>
</organism>
<proteinExistence type="predicted"/>
<dbReference type="Proteomes" id="UP000289169">
    <property type="component" value="Segment"/>
</dbReference>
<protein>
    <submittedName>
        <fullName evidence="1">Uncharacterized protein</fullName>
    </submittedName>
</protein>